<dbReference type="CDD" id="cd00174">
    <property type="entry name" value="SH3"/>
    <property type="match status" value="1"/>
</dbReference>
<evidence type="ECO:0000259" key="6">
    <source>
        <dbReference type="PROSITE" id="PS50819"/>
    </source>
</evidence>
<dbReference type="Pfam" id="PF00018">
    <property type="entry name" value="SH3_1"/>
    <property type="match status" value="1"/>
</dbReference>
<feature type="domain" description="SH3" evidence="5">
    <location>
        <begin position="289"/>
        <end position="348"/>
    </location>
</feature>
<dbReference type="AlphaFoldDB" id="A0A9Q0LV15"/>
<dbReference type="Gene3D" id="3.10.28.10">
    <property type="entry name" value="Homing endonucleases"/>
    <property type="match status" value="1"/>
</dbReference>
<comment type="caution">
    <text evidence="8">The sequence shown here is derived from an EMBL/GenBank/DDBJ whole genome shotgun (WGS) entry which is preliminary data.</text>
</comment>
<evidence type="ECO:0000259" key="5">
    <source>
        <dbReference type="PROSITE" id="PS50002"/>
    </source>
</evidence>
<dbReference type="Gene3D" id="1.20.1270.60">
    <property type="entry name" value="Arfaptin homology (AH) domain/BAR domain"/>
    <property type="match status" value="1"/>
</dbReference>
<dbReference type="SUPFAM" id="SSF103657">
    <property type="entry name" value="BAR/IMD domain-like"/>
    <property type="match status" value="1"/>
</dbReference>
<evidence type="ECO:0000313" key="9">
    <source>
        <dbReference type="Proteomes" id="UP001149090"/>
    </source>
</evidence>
<sequence>MNDLYNSLLSKTQQMVKETNQICELLHKRAIVETKYSEKLTETKNNFETSIEIEKGIHGLMSEIVFSYAKELQNRSINQDVLGKFFEEHYKQISKLSKDYENEFQKMLFKLKRNMKDYEKYHLENRKSCQKYMEKCLSQESIFHDLTSKTGLIQRNFPKIESKYKMAQKEALNSQKEYDEIYNQLTKSYESIKQEYELIFQKMVQFEKDRSNLLNDFSKHYYLFLEQITNDTLQQSKNLLQRFESFNPEKEIENGIKSIQETKTTGIQENIPIYQPKSLNPENIMTIFSVVETVIAKENFEAIEENELSFQKGDKIDILEIDESGWFFAKINDKFGFVPKINHFQTPFLNEQLKIEEGKVLNFWKKESPINMLTFRLESGKSINITQGGKFLILEGDQIKWKLVQDLEVGEFIATSRKIKISFPKNLQLFHLVSNDVLLQNNFEFIPLEINRIIQQFEKNPKILKKIQMNLKENQVFQLFLLKLNEEISKLGKKELIDKFSQEFPFILKENKERKDIQVSDLKIFSKFFGNCLEFSSVFKMKDNSHSNSKEIEIEIEIEIPKEFNQEFAYYVGLMFGGGFIYSRKNKKEIHFCNKNISIRDKFSSMTTSIFKIPKSKIYSSSTRVDFECEVLLNLLENLGIQKVDRLHKMEISNFILSLEKNLLQHFLKGIFDGSDSVVIGTKKQKSHSNQENVYIQFTTLSKKVAIFLQMMLLRWEIQTKFTKIKRVNLFGNEKNTKNTKNMNNIKNTKNIKNGINIQNSINQKKNSKENQEFNFVIKNSRKTFQKENENFPKINQKEMNKKSRNSTSRKEPKITSQNLNHFQLKIEGKENIEKFQKIINFRSKDQKEKLEEILKQKKWNRTLKLDFIPETKKLLATTKKELKSFLTPDLMLLYSSKIETRQKLQELIQKTEFIIEKSTEKKNIAFENLKIFANSDIFWDKIISIDIGKPNEKFVYGLSSTEDQLLANGIFVHN</sequence>
<organism evidence="8 9">
    <name type="scientific">Anaeramoeba ignava</name>
    <name type="common">Anaerobic marine amoeba</name>
    <dbReference type="NCBI Taxonomy" id="1746090"/>
    <lineage>
        <taxon>Eukaryota</taxon>
        <taxon>Metamonada</taxon>
        <taxon>Anaeramoebidae</taxon>
        <taxon>Anaeramoeba</taxon>
    </lineage>
</organism>
<dbReference type="InterPro" id="IPR031160">
    <property type="entry name" value="F_BAR_dom"/>
</dbReference>
<gene>
    <name evidence="8" type="ORF">M0811_04453</name>
</gene>
<dbReference type="SUPFAM" id="SSF51294">
    <property type="entry name" value="Hedgehog/intein (Hint) domain"/>
    <property type="match status" value="1"/>
</dbReference>
<dbReference type="EMBL" id="JAPDFW010000033">
    <property type="protein sequence ID" value="KAJ5079432.1"/>
    <property type="molecule type" value="Genomic_DNA"/>
</dbReference>
<keyword evidence="9" id="KW-1185">Reference proteome</keyword>
<dbReference type="PROSITE" id="PS51741">
    <property type="entry name" value="F_BAR"/>
    <property type="match status" value="1"/>
</dbReference>
<dbReference type="InterPro" id="IPR001452">
    <property type="entry name" value="SH3_domain"/>
</dbReference>
<dbReference type="SUPFAM" id="SSF50044">
    <property type="entry name" value="SH3-domain"/>
    <property type="match status" value="1"/>
</dbReference>
<dbReference type="InterPro" id="IPR027434">
    <property type="entry name" value="Homing_endonucl"/>
</dbReference>
<name>A0A9Q0LV15_ANAIG</name>
<feature type="domain" description="DOD-type homing endonuclease" evidence="6">
    <location>
        <begin position="571"/>
        <end position="718"/>
    </location>
</feature>
<dbReference type="PROSITE" id="PS50002">
    <property type="entry name" value="SH3"/>
    <property type="match status" value="1"/>
</dbReference>
<dbReference type="Proteomes" id="UP001149090">
    <property type="component" value="Unassembled WGS sequence"/>
</dbReference>
<dbReference type="CDD" id="cd00081">
    <property type="entry name" value="Hint"/>
    <property type="match status" value="1"/>
</dbReference>
<dbReference type="InterPro" id="IPR036844">
    <property type="entry name" value="Hint_dom_sf"/>
</dbReference>
<feature type="domain" description="F-BAR" evidence="7">
    <location>
        <begin position="1"/>
        <end position="251"/>
    </location>
</feature>
<keyword evidence="1 2" id="KW-0728">SH3 domain</keyword>
<dbReference type="PROSITE" id="PS50819">
    <property type="entry name" value="INTEIN_ENDONUCLEASE"/>
    <property type="match status" value="1"/>
</dbReference>
<dbReference type="OrthoDB" id="10255964at2759"/>
<dbReference type="SMART" id="SM00326">
    <property type="entry name" value="SH3"/>
    <property type="match status" value="1"/>
</dbReference>
<dbReference type="InterPro" id="IPR027267">
    <property type="entry name" value="AH/BAR_dom_sf"/>
</dbReference>
<protein>
    <submittedName>
        <fullName evidence="8">Proline-serine-threonine phosphatase interacting protein</fullName>
    </submittedName>
</protein>
<dbReference type="Gene3D" id="2.170.16.10">
    <property type="entry name" value="Hedgehog/Intein (Hint) domain"/>
    <property type="match status" value="2"/>
</dbReference>
<dbReference type="Gene3D" id="2.30.30.40">
    <property type="entry name" value="SH3 Domains"/>
    <property type="match status" value="1"/>
</dbReference>
<dbReference type="SUPFAM" id="SSF55608">
    <property type="entry name" value="Homing endonucleases"/>
    <property type="match status" value="1"/>
</dbReference>
<dbReference type="Pfam" id="PF14890">
    <property type="entry name" value="Intein_splicing"/>
    <property type="match status" value="1"/>
</dbReference>
<accession>A0A9Q0LV15</accession>
<proteinExistence type="predicted"/>
<evidence type="ECO:0000256" key="1">
    <source>
        <dbReference type="ARBA" id="ARBA00022443"/>
    </source>
</evidence>
<dbReference type="InterPro" id="IPR004042">
    <property type="entry name" value="Intein_endonuc_central"/>
</dbReference>
<evidence type="ECO:0000259" key="7">
    <source>
        <dbReference type="PROSITE" id="PS51741"/>
    </source>
</evidence>
<evidence type="ECO:0000256" key="2">
    <source>
        <dbReference type="PROSITE-ProRule" id="PRU00192"/>
    </source>
</evidence>
<dbReference type="InterPro" id="IPR036028">
    <property type="entry name" value="SH3-like_dom_sf"/>
</dbReference>
<evidence type="ECO:0000313" key="8">
    <source>
        <dbReference type="EMBL" id="KAJ5079432.1"/>
    </source>
</evidence>
<evidence type="ECO:0000256" key="3">
    <source>
        <dbReference type="PROSITE-ProRule" id="PRU01077"/>
    </source>
</evidence>
<evidence type="ECO:0000256" key="4">
    <source>
        <dbReference type="SAM" id="MobiDB-lite"/>
    </source>
</evidence>
<dbReference type="GO" id="GO:0004519">
    <property type="term" value="F:endonuclease activity"/>
    <property type="evidence" value="ECO:0007669"/>
    <property type="project" value="InterPro"/>
</dbReference>
<reference evidence="8" key="1">
    <citation type="submission" date="2022-10" db="EMBL/GenBank/DDBJ databases">
        <title>Novel sulphate-reducing endosymbionts in the free-living metamonad Anaeramoeba.</title>
        <authorList>
            <person name="Jerlstrom-Hultqvist J."/>
            <person name="Cepicka I."/>
            <person name="Gallot-Lavallee L."/>
            <person name="Salas-Leiva D."/>
            <person name="Curtis B.A."/>
            <person name="Zahonova K."/>
            <person name="Pipaliya S."/>
            <person name="Dacks J."/>
            <person name="Roger A.J."/>
        </authorList>
    </citation>
    <scope>NUCLEOTIDE SEQUENCE</scope>
    <source>
        <strain evidence="8">BMAN</strain>
    </source>
</reference>
<keyword evidence="3" id="KW-0175">Coiled coil</keyword>
<feature type="region of interest" description="Disordered" evidence="4">
    <location>
        <begin position="796"/>
        <end position="815"/>
    </location>
</feature>